<dbReference type="Proteomes" id="UP000217758">
    <property type="component" value="Chromosome"/>
</dbReference>
<feature type="compositionally biased region" description="Polar residues" evidence="1">
    <location>
        <begin position="52"/>
        <end position="61"/>
    </location>
</feature>
<accession>A0A1L7LLC6</accession>
<evidence type="ECO:0000313" key="4">
    <source>
        <dbReference type="Proteomes" id="UP000217758"/>
    </source>
</evidence>
<gene>
    <name evidence="3" type="ORF">SRT_17740</name>
</gene>
<feature type="region of interest" description="Disordered" evidence="1">
    <location>
        <begin position="1"/>
        <end position="75"/>
    </location>
</feature>
<keyword evidence="2" id="KW-0472">Membrane</keyword>
<feature type="transmembrane region" description="Helical" evidence="2">
    <location>
        <begin position="103"/>
        <end position="122"/>
    </location>
</feature>
<sequence>MTEDINNENVPEENTPKNPTESNSVSEEQTEQATDANPTAAPVLEQAVEGENANQEISQQAPVPPTEPVAPQGQQTAFEQQVASPFTNPVNPTVPTVAARKELIVLPIISFVVSVITLILAWFAPLPIIYVIIAFLGLIYAIVGLIVNIQRKKVLSIIALVLASLVFLVSGLAVFVRQAQNNPDPTEQTESKKSDEKDDTDVDDDDSEDSTDVKDYIADSSDFKFKWTKSKFTDLKFSSYSSKNGDSLKSIIKKFGKGSNASISGESLNLEYRKSGDDDERESVRLTFRKQYNGKFILSDGYAYFTSKNIKTVSEKSYKSDWTQADVDALTVGDSSTGKGGVNLNEVLKKHGNPTEARESISNYGDGFKTSLKILYNSYDSNDSSKLGYVSLEFAQQSNDDYLLTYKYPKK</sequence>
<reference evidence="3 4" key="1">
    <citation type="journal article" date="2016" name="Microbiol. Immunol.">
        <title>Complete genome sequence of Streptococcus troglodytae TKU31 isolated from the oral cavity of a chimpanzee (Pan troglodytes).</title>
        <authorList>
            <person name="Okamoto M."/>
            <person name="Naito M."/>
            <person name="Miyanohara M."/>
            <person name="Imai S."/>
            <person name="Nomura Y."/>
            <person name="Saito W."/>
            <person name="Momoi Y."/>
            <person name="Takada K."/>
            <person name="Miyabe-Nishiwaki T."/>
            <person name="Tomonaga M."/>
            <person name="Hanada N."/>
        </authorList>
    </citation>
    <scope>NUCLEOTIDE SEQUENCE [LARGE SCALE GENOMIC DNA]</scope>
    <source>
        <strain evidence="4">TKU 31</strain>
    </source>
</reference>
<keyword evidence="4" id="KW-1185">Reference proteome</keyword>
<dbReference type="RefSeq" id="WP_128833790.1">
    <property type="nucleotide sequence ID" value="NZ_AP014612.1"/>
</dbReference>
<feature type="region of interest" description="Disordered" evidence="1">
    <location>
        <begin position="182"/>
        <end position="213"/>
    </location>
</feature>
<keyword evidence="2" id="KW-1133">Transmembrane helix</keyword>
<organism evidence="3 4">
    <name type="scientific">Streptococcus troglodytae</name>
    <dbReference type="NCBI Taxonomy" id="1111760"/>
    <lineage>
        <taxon>Bacteria</taxon>
        <taxon>Bacillati</taxon>
        <taxon>Bacillota</taxon>
        <taxon>Bacilli</taxon>
        <taxon>Lactobacillales</taxon>
        <taxon>Streptococcaceae</taxon>
        <taxon>Streptococcus</taxon>
    </lineage>
</organism>
<evidence type="ECO:0000256" key="2">
    <source>
        <dbReference type="SAM" id="Phobius"/>
    </source>
</evidence>
<dbReference type="KEGG" id="strg:SRT_17740"/>
<proteinExistence type="predicted"/>
<feature type="transmembrane region" description="Helical" evidence="2">
    <location>
        <begin position="154"/>
        <end position="176"/>
    </location>
</feature>
<feature type="compositionally biased region" description="Polar residues" evidence="1">
    <location>
        <begin position="16"/>
        <end position="37"/>
    </location>
</feature>
<dbReference type="EMBL" id="AP014612">
    <property type="protein sequence ID" value="BAQ25035.1"/>
    <property type="molecule type" value="Genomic_DNA"/>
</dbReference>
<keyword evidence="2" id="KW-0812">Transmembrane</keyword>
<evidence type="ECO:0000256" key="1">
    <source>
        <dbReference type="SAM" id="MobiDB-lite"/>
    </source>
</evidence>
<feature type="transmembrane region" description="Helical" evidence="2">
    <location>
        <begin position="128"/>
        <end position="147"/>
    </location>
</feature>
<name>A0A1L7LLC6_9STRE</name>
<protein>
    <submittedName>
        <fullName evidence="3">CD20-like domain protein</fullName>
    </submittedName>
</protein>
<evidence type="ECO:0000313" key="3">
    <source>
        <dbReference type="EMBL" id="BAQ25035.1"/>
    </source>
</evidence>
<feature type="compositionally biased region" description="Acidic residues" evidence="1">
    <location>
        <begin position="197"/>
        <end position="210"/>
    </location>
</feature>
<dbReference type="AlphaFoldDB" id="A0A1L7LLC6"/>